<dbReference type="InterPro" id="IPR001845">
    <property type="entry name" value="HTH_ArsR_DNA-bd_dom"/>
</dbReference>
<evidence type="ECO:0000259" key="1">
    <source>
        <dbReference type="PROSITE" id="PS50987"/>
    </source>
</evidence>
<dbReference type="RefSeq" id="WP_346248662.1">
    <property type="nucleotide sequence ID" value="NZ_JBDIZK010000015.1"/>
</dbReference>
<dbReference type="PRINTS" id="PR00778">
    <property type="entry name" value="HTHARSR"/>
</dbReference>
<dbReference type="PROSITE" id="PS50987">
    <property type="entry name" value="HTH_ARSR_2"/>
    <property type="match status" value="1"/>
</dbReference>
<keyword evidence="3" id="KW-1185">Reference proteome</keyword>
<proteinExistence type="predicted"/>
<dbReference type="PANTHER" id="PTHR38600">
    <property type="entry name" value="TRANSCRIPTIONAL REGULATORY PROTEIN"/>
    <property type="match status" value="1"/>
</dbReference>
<organism evidence="2 3">
    <name type="scientific">Sphingomonas rustica</name>
    <dbReference type="NCBI Taxonomy" id="3103142"/>
    <lineage>
        <taxon>Bacteria</taxon>
        <taxon>Pseudomonadati</taxon>
        <taxon>Pseudomonadota</taxon>
        <taxon>Alphaproteobacteria</taxon>
        <taxon>Sphingomonadales</taxon>
        <taxon>Sphingomonadaceae</taxon>
        <taxon>Sphingomonas</taxon>
    </lineage>
</organism>
<dbReference type="SUPFAM" id="SSF46785">
    <property type="entry name" value="Winged helix' DNA-binding domain"/>
    <property type="match status" value="1"/>
</dbReference>
<comment type="caution">
    <text evidence="2">The sequence shown here is derived from an EMBL/GenBank/DDBJ whole genome shotgun (WGS) entry which is preliminary data.</text>
</comment>
<dbReference type="EMBL" id="JBDIZK010000015">
    <property type="protein sequence ID" value="MEN3749617.1"/>
    <property type="molecule type" value="Genomic_DNA"/>
</dbReference>
<dbReference type="CDD" id="cd00090">
    <property type="entry name" value="HTH_ARSR"/>
    <property type="match status" value="1"/>
</dbReference>
<protein>
    <submittedName>
        <fullName evidence="2">Metalloregulator ArsR/SmtB family transcription factor</fullName>
    </submittedName>
</protein>
<dbReference type="Gene3D" id="1.10.10.10">
    <property type="entry name" value="Winged helix-like DNA-binding domain superfamily/Winged helix DNA-binding domain"/>
    <property type="match status" value="1"/>
</dbReference>
<accession>A0ABV0BEF3</accession>
<dbReference type="SMART" id="SM00418">
    <property type="entry name" value="HTH_ARSR"/>
    <property type="match status" value="1"/>
</dbReference>
<evidence type="ECO:0000313" key="3">
    <source>
        <dbReference type="Proteomes" id="UP001427805"/>
    </source>
</evidence>
<reference evidence="2 3" key="1">
    <citation type="submission" date="2024-05" db="EMBL/GenBank/DDBJ databases">
        <title>Sphingomonas sp. HF-S3 16S ribosomal RNA gene Genome sequencing and assembly.</title>
        <authorList>
            <person name="Lee H."/>
        </authorList>
    </citation>
    <scope>NUCLEOTIDE SEQUENCE [LARGE SCALE GENOMIC DNA]</scope>
    <source>
        <strain evidence="2 3">HF-S3</strain>
    </source>
</reference>
<gene>
    <name evidence="2" type="ORF">TPR58_20760</name>
</gene>
<dbReference type="Pfam" id="PF12840">
    <property type="entry name" value="HTH_20"/>
    <property type="match status" value="1"/>
</dbReference>
<dbReference type="InterPro" id="IPR011991">
    <property type="entry name" value="ArsR-like_HTH"/>
</dbReference>
<dbReference type="NCBIfam" id="NF033788">
    <property type="entry name" value="HTH_metalloreg"/>
    <property type="match status" value="1"/>
</dbReference>
<dbReference type="Proteomes" id="UP001427805">
    <property type="component" value="Unassembled WGS sequence"/>
</dbReference>
<dbReference type="InterPro" id="IPR036390">
    <property type="entry name" value="WH_DNA-bd_sf"/>
</dbReference>
<name>A0ABV0BEF3_9SPHN</name>
<dbReference type="InterPro" id="IPR036388">
    <property type="entry name" value="WH-like_DNA-bd_sf"/>
</dbReference>
<dbReference type="PANTHER" id="PTHR38600:SF2">
    <property type="entry name" value="SLL0088 PROTEIN"/>
    <property type="match status" value="1"/>
</dbReference>
<sequence length="111" mass="12049">MTASDPATDAGAILQALADPTRRRMVEMLGRGPMSVSALAAPFDMSLTAIGQHLRVLEQCGLVTTQKIGRVRTCRLEMAGLDTLSKWIDGCRPEWHRRIERLATMLGGEGG</sequence>
<feature type="domain" description="HTH arsR-type" evidence="1">
    <location>
        <begin position="2"/>
        <end position="96"/>
    </location>
</feature>
<evidence type="ECO:0000313" key="2">
    <source>
        <dbReference type="EMBL" id="MEN3749617.1"/>
    </source>
</evidence>